<keyword evidence="1" id="KW-0812">Transmembrane</keyword>
<dbReference type="Gene3D" id="3.55.50.30">
    <property type="match status" value="1"/>
</dbReference>
<keyword evidence="5" id="KW-1185">Reference proteome</keyword>
<name>A0A1M4SQU9_9BACT</name>
<keyword evidence="1" id="KW-0472">Membrane</keyword>
<evidence type="ECO:0000259" key="3">
    <source>
        <dbReference type="Pfam" id="PF16344"/>
    </source>
</evidence>
<sequence length="330" mass="38320">MNENLLLNVITGKATNEEKEEFYGCLENSKEEEELFYTMKGLWLRVTMQNTTAVVDSDFEDLWQKIKSEKRTWLWIEGKRMLRYAAIFIFILGIGGLGGYYITTKNIEYPDPKTQKFTATRGSVSVLELSDGTKVWLNSESKLTYHEDYKNTQRYAELTGEAYFEVVHRDDFPFLVKAGNLLIHDLGTTFNIKAYPEDNYIETSLVEGKVDILSPTGNPIVSLEPGESAMYLSNKNEMVLRTIADNVLSAWRDGKFVIRDQRLEDIFTELSRWYGVEFRFENDKFRDYRFTGNIKKTTTAQHVLKVLEATAHFKYRIVENVDKSDLVIIY</sequence>
<dbReference type="OrthoDB" id="1119382at2"/>
<evidence type="ECO:0000313" key="5">
    <source>
        <dbReference type="Proteomes" id="UP000184164"/>
    </source>
</evidence>
<dbReference type="GO" id="GO:0016989">
    <property type="term" value="F:sigma factor antagonist activity"/>
    <property type="evidence" value="ECO:0007669"/>
    <property type="project" value="TreeGrafter"/>
</dbReference>
<dbReference type="InterPro" id="IPR006860">
    <property type="entry name" value="FecR"/>
</dbReference>
<dbReference type="Proteomes" id="UP000184164">
    <property type="component" value="Unassembled WGS sequence"/>
</dbReference>
<dbReference type="InterPro" id="IPR012373">
    <property type="entry name" value="Ferrdict_sens_TM"/>
</dbReference>
<dbReference type="PANTHER" id="PTHR30273">
    <property type="entry name" value="PERIPLASMIC SIGNAL SENSOR AND SIGMA FACTOR ACTIVATOR FECR-RELATED"/>
    <property type="match status" value="1"/>
</dbReference>
<feature type="domain" description="Protein FecR C-terminal" evidence="3">
    <location>
        <begin position="255"/>
        <end position="320"/>
    </location>
</feature>
<dbReference type="InterPro" id="IPR032508">
    <property type="entry name" value="FecR_C"/>
</dbReference>
<evidence type="ECO:0000313" key="4">
    <source>
        <dbReference type="EMBL" id="SHE34578.1"/>
    </source>
</evidence>
<feature type="domain" description="FecR protein" evidence="2">
    <location>
        <begin position="120"/>
        <end position="210"/>
    </location>
</feature>
<dbReference type="AlphaFoldDB" id="A0A1M4SQU9"/>
<dbReference type="EMBL" id="FQUM01000001">
    <property type="protein sequence ID" value="SHE34578.1"/>
    <property type="molecule type" value="Genomic_DNA"/>
</dbReference>
<evidence type="ECO:0000256" key="1">
    <source>
        <dbReference type="SAM" id="Phobius"/>
    </source>
</evidence>
<evidence type="ECO:0000259" key="2">
    <source>
        <dbReference type="Pfam" id="PF04773"/>
    </source>
</evidence>
<gene>
    <name evidence="4" type="ORF">SAMN05444274_101114</name>
</gene>
<dbReference type="Pfam" id="PF16344">
    <property type="entry name" value="FecR_C"/>
    <property type="match status" value="1"/>
</dbReference>
<dbReference type="PIRSF" id="PIRSF018266">
    <property type="entry name" value="FecR"/>
    <property type="match status" value="1"/>
</dbReference>
<dbReference type="Pfam" id="PF04773">
    <property type="entry name" value="FecR"/>
    <property type="match status" value="1"/>
</dbReference>
<proteinExistence type="predicted"/>
<protein>
    <submittedName>
        <fullName evidence="4">FecR family protein</fullName>
    </submittedName>
</protein>
<accession>A0A1M4SQU9</accession>
<dbReference type="Gene3D" id="2.60.120.1440">
    <property type="match status" value="1"/>
</dbReference>
<dbReference type="PANTHER" id="PTHR30273:SF2">
    <property type="entry name" value="PROTEIN FECR"/>
    <property type="match status" value="1"/>
</dbReference>
<dbReference type="RefSeq" id="WP_072997976.1">
    <property type="nucleotide sequence ID" value="NZ_FQUM01000001.1"/>
</dbReference>
<organism evidence="4 5">
    <name type="scientific">Mariniphaga anaerophila</name>
    <dbReference type="NCBI Taxonomy" id="1484053"/>
    <lineage>
        <taxon>Bacteria</taxon>
        <taxon>Pseudomonadati</taxon>
        <taxon>Bacteroidota</taxon>
        <taxon>Bacteroidia</taxon>
        <taxon>Marinilabiliales</taxon>
        <taxon>Prolixibacteraceae</taxon>
        <taxon>Mariniphaga</taxon>
    </lineage>
</organism>
<keyword evidence="1" id="KW-1133">Transmembrane helix</keyword>
<dbReference type="STRING" id="1484053.SAMN05444274_101114"/>
<feature type="transmembrane region" description="Helical" evidence="1">
    <location>
        <begin position="81"/>
        <end position="102"/>
    </location>
</feature>
<reference evidence="4 5" key="1">
    <citation type="submission" date="2016-11" db="EMBL/GenBank/DDBJ databases">
        <authorList>
            <person name="Jaros S."/>
            <person name="Januszkiewicz K."/>
            <person name="Wedrychowicz H."/>
        </authorList>
    </citation>
    <scope>NUCLEOTIDE SEQUENCE [LARGE SCALE GENOMIC DNA]</scope>
    <source>
        <strain evidence="4 5">DSM 26910</strain>
    </source>
</reference>